<dbReference type="InterPro" id="IPR010642">
    <property type="entry name" value="Invasion_prot_B"/>
</dbReference>
<gene>
    <name evidence="2" type="ORF">GGQ83_000030</name>
</gene>
<dbReference type="Pfam" id="PF06776">
    <property type="entry name" value="IalB"/>
    <property type="match status" value="1"/>
</dbReference>
<feature type="signal peptide" evidence="1">
    <location>
        <begin position="1"/>
        <end position="18"/>
    </location>
</feature>
<protein>
    <recommendedName>
        <fullName evidence="4">Invasion protein IalB, involved in pathogenesis</fullName>
    </recommendedName>
</protein>
<dbReference type="Proteomes" id="UP000553193">
    <property type="component" value="Unassembled WGS sequence"/>
</dbReference>
<evidence type="ECO:0000313" key="3">
    <source>
        <dbReference type="Proteomes" id="UP000553193"/>
    </source>
</evidence>
<comment type="caution">
    <text evidence="2">The sequence shown here is derived from an EMBL/GenBank/DDBJ whole genome shotgun (WGS) entry which is preliminary data.</text>
</comment>
<dbReference type="RefSeq" id="WP_184381579.1">
    <property type="nucleotide sequence ID" value="NZ_JACIDJ010000001.1"/>
</dbReference>
<dbReference type="EMBL" id="JACIDJ010000001">
    <property type="protein sequence ID" value="MBB3896604.1"/>
    <property type="molecule type" value="Genomic_DNA"/>
</dbReference>
<keyword evidence="1" id="KW-0732">Signal</keyword>
<dbReference type="AlphaFoldDB" id="A0A840A8F3"/>
<reference evidence="2 3" key="1">
    <citation type="submission" date="2020-08" db="EMBL/GenBank/DDBJ databases">
        <title>Genomic Encyclopedia of Type Strains, Phase IV (KMG-IV): sequencing the most valuable type-strain genomes for metagenomic binning, comparative biology and taxonomic classification.</title>
        <authorList>
            <person name="Goeker M."/>
        </authorList>
    </citation>
    <scope>NUCLEOTIDE SEQUENCE [LARGE SCALE GENOMIC DNA]</scope>
    <source>
        <strain evidence="2 3">DSM 19979</strain>
    </source>
</reference>
<proteinExistence type="predicted"/>
<evidence type="ECO:0008006" key="4">
    <source>
        <dbReference type="Google" id="ProtNLM"/>
    </source>
</evidence>
<name>A0A840A8F3_9PROT</name>
<evidence type="ECO:0000313" key="2">
    <source>
        <dbReference type="EMBL" id="MBB3896604.1"/>
    </source>
</evidence>
<organism evidence="2 3">
    <name type="scientific">Roseococcus suduntuyensis</name>
    <dbReference type="NCBI Taxonomy" id="455361"/>
    <lineage>
        <taxon>Bacteria</taxon>
        <taxon>Pseudomonadati</taxon>
        <taxon>Pseudomonadota</taxon>
        <taxon>Alphaproteobacteria</taxon>
        <taxon>Acetobacterales</taxon>
        <taxon>Roseomonadaceae</taxon>
        <taxon>Roseococcus</taxon>
    </lineage>
</organism>
<accession>A0A840A8F3</accession>
<sequence>MFRTLFVAVLLAAAPAAAQQANRPSKLGDFDAWTAVTHTEGGQRVCYAFARARSVDGVPGRLAPNVMLLVTHRSNQRDQVAIRPGYAFARGAESALVVGNATLPFFTAGDTAFARDGAAVVAALRGGREALSRGPGPNNRGVSADVFPLQGFTAAYNAITRACPAARR</sequence>
<keyword evidence="3" id="KW-1185">Reference proteome</keyword>
<evidence type="ECO:0000256" key="1">
    <source>
        <dbReference type="SAM" id="SignalP"/>
    </source>
</evidence>
<feature type="chain" id="PRO_5032547338" description="Invasion protein IalB, involved in pathogenesis" evidence="1">
    <location>
        <begin position="19"/>
        <end position="168"/>
    </location>
</feature>